<dbReference type="SUPFAM" id="SSF47384">
    <property type="entry name" value="Homodimeric domain of signal transducing histidine kinase"/>
    <property type="match status" value="1"/>
</dbReference>
<evidence type="ECO:0000256" key="17">
    <source>
        <dbReference type="PROSITE-ProRule" id="PRU00169"/>
    </source>
</evidence>
<dbReference type="InterPro" id="IPR005467">
    <property type="entry name" value="His_kinase_dom"/>
</dbReference>
<dbReference type="FunFam" id="1.10.287.130:FF:000038">
    <property type="entry name" value="Sensory transduction histidine kinase"/>
    <property type="match status" value="1"/>
</dbReference>
<organism evidence="23 24">
    <name type="scientific">Hydrococcus rivularis NIES-593</name>
    <dbReference type="NCBI Taxonomy" id="1921803"/>
    <lineage>
        <taxon>Bacteria</taxon>
        <taxon>Bacillati</taxon>
        <taxon>Cyanobacteriota</taxon>
        <taxon>Cyanophyceae</taxon>
        <taxon>Pleurocapsales</taxon>
        <taxon>Hydrococcaceae</taxon>
        <taxon>Hydrococcus</taxon>
    </lineage>
</organism>
<dbReference type="InterPro" id="IPR001789">
    <property type="entry name" value="Sig_transdc_resp-reg_receiver"/>
</dbReference>
<dbReference type="Proteomes" id="UP000186868">
    <property type="component" value="Unassembled WGS sequence"/>
</dbReference>
<keyword evidence="9" id="KW-0547">Nucleotide-binding</keyword>
<evidence type="ECO:0000256" key="16">
    <source>
        <dbReference type="ARBA" id="ARBA00074306"/>
    </source>
</evidence>
<evidence type="ECO:0000256" key="15">
    <source>
        <dbReference type="ARBA" id="ARBA00023306"/>
    </source>
</evidence>
<evidence type="ECO:0000256" key="11">
    <source>
        <dbReference type="ARBA" id="ARBA00022840"/>
    </source>
</evidence>
<dbReference type="InterPro" id="IPR036890">
    <property type="entry name" value="HATPase_C_sf"/>
</dbReference>
<evidence type="ECO:0000259" key="21">
    <source>
        <dbReference type="PROSITE" id="PS50110"/>
    </source>
</evidence>
<evidence type="ECO:0000256" key="19">
    <source>
        <dbReference type="SAM" id="Phobius"/>
    </source>
</evidence>
<evidence type="ECO:0000256" key="13">
    <source>
        <dbReference type="ARBA" id="ARBA00023012"/>
    </source>
</evidence>
<dbReference type="InterPro" id="IPR004358">
    <property type="entry name" value="Sig_transdc_His_kin-like_C"/>
</dbReference>
<keyword evidence="5" id="KW-1003">Cell membrane</keyword>
<dbReference type="CDD" id="cd16922">
    <property type="entry name" value="HATPase_EvgS-ArcB-TorS-like"/>
    <property type="match status" value="1"/>
</dbReference>
<feature type="domain" description="Histidine kinase" evidence="20">
    <location>
        <begin position="462"/>
        <end position="685"/>
    </location>
</feature>
<dbReference type="Pfam" id="PF00672">
    <property type="entry name" value="HAMP"/>
    <property type="match status" value="1"/>
</dbReference>
<dbReference type="STRING" id="1921803.NIES593_08165"/>
<keyword evidence="14 19" id="KW-0472">Membrane</keyword>
<evidence type="ECO:0000256" key="1">
    <source>
        <dbReference type="ARBA" id="ARBA00000085"/>
    </source>
</evidence>
<evidence type="ECO:0000256" key="12">
    <source>
        <dbReference type="ARBA" id="ARBA00022989"/>
    </source>
</evidence>
<evidence type="ECO:0000256" key="18">
    <source>
        <dbReference type="SAM" id="Coils"/>
    </source>
</evidence>
<dbReference type="InterPro" id="IPR003594">
    <property type="entry name" value="HATPase_dom"/>
</dbReference>
<evidence type="ECO:0000256" key="4">
    <source>
        <dbReference type="ARBA" id="ARBA00012438"/>
    </source>
</evidence>
<dbReference type="InterPro" id="IPR036097">
    <property type="entry name" value="HisK_dim/P_sf"/>
</dbReference>
<evidence type="ECO:0000256" key="10">
    <source>
        <dbReference type="ARBA" id="ARBA00022777"/>
    </source>
</evidence>
<evidence type="ECO:0000313" key="23">
    <source>
        <dbReference type="EMBL" id="OKH24123.1"/>
    </source>
</evidence>
<feature type="modified residue" description="4-aspartylphosphate" evidence="17">
    <location>
        <position position="759"/>
    </location>
</feature>
<dbReference type="Gene3D" id="3.30.565.10">
    <property type="entry name" value="Histidine kinase-like ATPase, C-terminal domain"/>
    <property type="match status" value="1"/>
</dbReference>
<evidence type="ECO:0000256" key="3">
    <source>
        <dbReference type="ARBA" id="ARBA00006402"/>
    </source>
</evidence>
<dbReference type="SMART" id="SM00448">
    <property type="entry name" value="REC"/>
    <property type="match status" value="1"/>
</dbReference>
<dbReference type="SUPFAM" id="SSF55874">
    <property type="entry name" value="ATPase domain of HSP90 chaperone/DNA topoisomerase II/histidine kinase"/>
    <property type="match status" value="1"/>
</dbReference>
<keyword evidence="6 17" id="KW-0597">Phosphoprotein</keyword>
<evidence type="ECO:0000256" key="7">
    <source>
        <dbReference type="ARBA" id="ARBA00022679"/>
    </source>
</evidence>
<proteinExistence type="inferred from homology"/>
<dbReference type="SMART" id="SM00387">
    <property type="entry name" value="HATPase_c"/>
    <property type="match status" value="1"/>
</dbReference>
<dbReference type="RefSeq" id="WP_073599108.1">
    <property type="nucleotide sequence ID" value="NZ_MRCB01000007.1"/>
</dbReference>
<feature type="domain" description="HAMP" evidence="22">
    <location>
        <begin position="370"/>
        <end position="422"/>
    </location>
</feature>
<keyword evidence="8 19" id="KW-0812">Transmembrane</keyword>
<keyword evidence="13" id="KW-0902">Two-component regulatory system</keyword>
<gene>
    <name evidence="23" type="ORF">NIES593_08165</name>
</gene>
<dbReference type="PROSITE" id="PS50109">
    <property type="entry name" value="HIS_KIN"/>
    <property type="match status" value="1"/>
</dbReference>
<dbReference type="PANTHER" id="PTHR45339:SF1">
    <property type="entry name" value="HYBRID SIGNAL TRANSDUCTION HISTIDINE KINASE J"/>
    <property type="match status" value="1"/>
</dbReference>
<dbReference type="GO" id="GO:0005524">
    <property type="term" value="F:ATP binding"/>
    <property type="evidence" value="ECO:0007669"/>
    <property type="project" value="UniProtKB-KW"/>
</dbReference>
<keyword evidence="11" id="KW-0067">ATP-binding</keyword>
<evidence type="ECO:0000256" key="8">
    <source>
        <dbReference type="ARBA" id="ARBA00022692"/>
    </source>
</evidence>
<dbReference type="PANTHER" id="PTHR45339">
    <property type="entry name" value="HYBRID SIGNAL TRANSDUCTION HISTIDINE KINASE J"/>
    <property type="match status" value="1"/>
</dbReference>
<keyword evidence="7" id="KW-0808">Transferase</keyword>
<dbReference type="Pfam" id="PF02743">
    <property type="entry name" value="dCache_1"/>
    <property type="match status" value="1"/>
</dbReference>
<dbReference type="InterPro" id="IPR003660">
    <property type="entry name" value="HAMP_dom"/>
</dbReference>
<accession>A0A1U7HKK2</accession>
<dbReference type="Gene3D" id="6.10.340.10">
    <property type="match status" value="1"/>
</dbReference>
<feature type="domain" description="Response regulatory" evidence="21">
    <location>
        <begin position="710"/>
        <end position="826"/>
    </location>
</feature>
<evidence type="ECO:0000256" key="9">
    <source>
        <dbReference type="ARBA" id="ARBA00022741"/>
    </source>
</evidence>
<evidence type="ECO:0000313" key="24">
    <source>
        <dbReference type="Proteomes" id="UP000186868"/>
    </source>
</evidence>
<dbReference type="Gene3D" id="3.40.50.2300">
    <property type="match status" value="1"/>
</dbReference>
<protein>
    <recommendedName>
        <fullName evidence="16">Circadian input-output histidine kinase CikA</fullName>
        <ecNumber evidence="4">2.7.13.3</ecNumber>
    </recommendedName>
</protein>
<name>A0A1U7HKK2_9CYAN</name>
<comment type="similarity">
    <text evidence="3">In the N-terminal section; belongs to the phytochrome family.</text>
</comment>
<dbReference type="InterPro" id="IPR003661">
    <property type="entry name" value="HisK_dim/P_dom"/>
</dbReference>
<keyword evidence="15" id="KW-0131">Cell cycle</keyword>
<comment type="catalytic activity">
    <reaction evidence="1">
        <text>ATP + protein L-histidine = ADP + protein N-phospho-L-histidine.</text>
        <dbReference type="EC" id="2.7.13.3"/>
    </reaction>
</comment>
<dbReference type="AlphaFoldDB" id="A0A1U7HKK2"/>
<evidence type="ECO:0000256" key="2">
    <source>
        <dbReference type="ARBA" id="ARBA00004651"/>
    </source>
</evidence>
<dbReference type="PROSITE" id="PS50110">
    <property type="entry name" value="RESPONSE_REGULATORY"/>
    <property type="match status" value="1"/>
</dbReference>
<dbReference type="SMART" id="SM00388">
    <property type="entry name" value="HisKA"/>
    <property type="match status" value="1"/>
</dbReference>
<keyword evidence="18" id="KW-0175">Coiled coil</keyword>
<dbReference type="CDD" id="cd06225">
    <property type="entry name" value="HAMP"/>
    <property type="match status" value="1"/>
</dbReference>
<dbReference type="Pfam" id="PF00072">
    <property type="entry name" value="Response_reg"/>
    <property type="match status" value="1"/>
</dbReference>
<dbReference type="PRINTS" id="PR00344">
    <property type="entry name" value="BCTRLSENSOR"/>
</dbReference>
<dbReference type="EC" id="2.7.13.3" evidence="4"/>
<dbReference type="SUPFAM" id="SSF158472">
    <property type="entry name" value="HAMP domain-like"/>
    <property type="match status" value="1"/>
</dbReference>
<evidence type="ECO:0000259" key="22">
    <source>
        <dbReference type="PROSITE" id="PS50885"/>
    </source>
</evidence>
<dbReference type="GO" id="GO:0005886">
    <property type="term" value="C:plasma membrane"/>
    <property type="evidence" value="ECO:0007669"/>
    <property type="project" value="UniProtKB-SubCell"/>
</dbReference>
<keyword evidence="24" id="KW-1185">Reference proteome</keyword>
<dbReference type="SMART" id="SM00304">
    <property type="entry name" value="HAMP"/>
    <property type="match status" value="1"/>
</dbReference>
<dbReference type="Gene3D" id="1.10.287.130">
    <property type="match status" value="1"/>
</dbReference>
<keyword evidence="10" id="KW-0418">Kinase</keyword>
<dbReference type="PROSITE" id="PS50885">
    <property type="entry name" value="HAMP"/>
    <property type="match status" value="1"/>
</dbReference>
<dbReference type="InterPro" id="IPR033479">
    <property type="entry name" value="dCache_1"/>
</dbReference>
<evidence type="ECO:0000256" key="14">
    <source>
        <dbReference type="ARBA" id="ARBA00023136"/>
    </source>
</evidence>
<dbReference type="EMBL" id="MRCB01000007">
    <property type="protein sequence ID" value="OKH24123.1"/>
    <property type="molecule type" value="Genomic_DNA"/>
</dbReference>
<dbReference type="Pfam" id="PF02518">
    <property type="entry name" value="HATPase_c"/>
    <property type="match status" value="1"/>
</dbReference>
<feature type="coiled-coil region" evidence="18">
    <location>
        <begin position="414"/>
        <end position="462"/>
    </location>
</feature>
<evidence type="ECO:0000256" key="6">
    <source>
        <dbReference type="ARBA" id="ARBA00022553"/>
    </source>
</evidence>
<dbReference type="Pfam" id="PF00512">
    <property type="entry name" value="HisKA"/>
    <property type="match status" value="1"/>
</dbReference>
<dbReference type="Gene3D" id="3.30.450.20">
    <property type="entry name" value="PAS domain"/>
    <property type="match status" value="1"/>
</dbReference>
<comment type="caution">
    <text evidence="23">The sequence shown here is derived from an EMBL/GenBank/DDBJ whole genome shotgun (WGS) entry which is preliminary data.</text>
</comment>
<dbReference type="GO" id="GO:0000155">
    <property type="term" value="F:phosphorelay sensor kinase activity"/>
    <property type="evidence" value="ECO:0007669"/>
    <property type="project" value="InterPro"/>
</dbReference>
<dbReference type="FunFam" id="3.30.565.10:FF:000010">
    <property type="entry name" value="Sensor histidine kinase RcsC"/>
    <property type="match status" value="1"/>
</dbReference>
<reference evidence="23 24" key="1">
    <citation type="submission" date="2016-11" db="EMBL/GenBank/DDBJ databases">
        <title>Draft Genome Sequences of Nine Cyanobacterial Strains from Diverse Habitats.</title>
        <authorList>
            <person name="Zhu T."/>
            <person name="Hou S."/>
            <person name="Lu X."/>
            <person name="Hess W.R."/>
        </authorList>
    </citation>
    <scope>NUCLEOTIDE SEQUENCE [LARGE SCALE GENOMIC DNA]</scope>
    <source>
        <strain evidence="23 24">NIES-593</strain>
    </source>
</reference>
<comment type="subcellular location">
    <subcellularLocation>
        <location evidence="2">Cell membrane</location>
        <topology evidence="2">Multi-pass membrane protein</topology>
    </subcellularLocation>
</comment>
<dbReference type="CDD" id="cd00082">
    <property type="entry name" value="HisKA"/>
    <property type="match status" value="1"/>
</dbReference>
<evidence type="ECO:0000256" key="5">
    <source>
        <dbReference type="ARBA" id="ARBA00022475"/>
    </source>
</evidence>
<dbReference type="CDD" id="cd18774">
    <property type="entry name" value="PDC2_HK_sensor"/>
    <property type="match status" value="1"/>
</dbReference>
<evidence type="ECO:0000259" key="20">
    <source>
        <dbReference type="PROSITE" id="PS50109"/>
    </source>
</evidence>
<feature type="transmembrane region" description="Helical" evidence="19">
    <location>
        <begin position="16"/>
        <end position="37"/>
    </location>
</feature>
<dbReference type="OrthoDB" id="9809348at2"/>
<keyword evidence="12 19" id="KW-1133">Transmembrane helix</keyword>
<dbReference type="SUPFAM" id="SSF52172">
    <property type="entry name" value="CheY-like"/>
    <property type="match status" value="1"/>
</dbReference>
<dbReference type="InterPro" id="IPR011006">
    <property type="entry name" value="CheY-like_superfamily"/>
</dbReference>
<feature type="transmembrane region" description="Helical" evidence="19">
    <location>
        <begin position="350"/>
        <end position="372"/>
    </location>
</feature>
<sequence>MQPVAKVLSRVPLRTILIVPFVVQVVGTVGIVGYLSFRNGQKAVNEVATQLRREITSRVAQNLHNYLVPPHQINQINQDIVRRGWLSFNNVETWQSYLWQQIQLFNVSDRINSIGIANVRGEYILMRYQKDNASAVSIRNLADGAMYQYRLNERGEPTEPISVVKNFDPKTRVWYTAAVEKKQATWSPIYQAGIQAPSLLISAVRPSYDRNGRLQGVLNCILNLSEIGDFLKTLKVGKTGKVFILERSGQLVATSADEQPFYSQKDEPKRLAATESRDLLTQATANYLLQQFGDLDRITISQQLDFNIDGKLHFAQVEPFRDDKGLDWLLVVTIPEADFMEQIQANNRMTLALSLLALVISLVIGILLVRWITQPILSLKAAATAFADGQFDRKVELERQDELGILAQSFNSMATQLQEAFIALQKTNEELEQRVEKRTLELKEAKETADAANNAKSEFLANMSHELRTPLNGILGYAQILQRSKSLTDNERKAASTIYQCGSHLLTLINDILDLSKIEAGKMDLFPGDLYLPGFLQGVAEFFQIRADQKGIAFHYHPAVDLPQRIQADEKRLRQVLMNLLGNAIKFTDKGSVTFAIAVEKHQLQPNIYKLRFEIEDTGSGISTKQLEKIFLPFEQVGEASKQIEGTGLGLAISQKILALMNSRLQVQSELGRGSKFWFDVELLEAGSSEKTASPPQQETIIGYRSHRKKILVVDDRSENRSIIANMLQPLGFEVYQAQSGQSGLEKAVEIEPDLIIIDLAMPGMDGFEFLQKLRQDPQLAETIAIASSANVFESEQQKSLDFGANAFLPKPVDSGTLLDLLQKHLSLTWVYAVRSPTEI</sequence>